<reference evidence="3" key="1">
    <citation type="journal article" date="2019" name="Int. J. Syst. Evol. Microbiol.">
        <title>The Global Catalogue of Microorganisms (GCM) 10K type strain sequencing project: providing services to taxonomists for standard genome sequencing and annotation.</title>
        <authorList>
            <consortium name="The Broad Institute Genomics Platform"/>
            <consortium name="The Broad Institute Genome Sequencing Center for Infectious Disease"/>
            <person name="Wu L."/>
            <person name="Ma J."/>
        </authorList>
    </citation>
    <scope>NUCLEOTIDE SEQUENCE [LARGE SCALE GENOMIC DNA]</scope>
    <source>
        <strain evidence="3">JCM 18081</strain>
    </source>
</reference>
<feature type="compositionally biased region" description="Low complexity" evidence="1">
    <location>
        <begin position="29"/>
        <end position="39"/>
    </location>
</feature>
<evidence type="ECO:0000256" key="1">
    <source>
        <dbReference type="SAM" id="MobiDB-lite"/>
    </source>
</evidence>
<evidence type="ECO:0000313" key="2">
    <source>
        <dbReference type="EMBL" id="GAA4803315.1"/>
    </source>
</evidence>
<sequence>MPVRGPLQVPRLGPVVADPQLGPHTLASLLRRPGPAGRARSPKGHSASYTQGMNDHTCTHCGNVGLMEGFIEDAGEHSRGYARWIEGALERGLLGGAKRMGRPRRQIEAFRCPACGHLELFATGEV</sequence>
<protein>
    <submittedName>
        <fullName evidence="2">Uncharacterized protein</fullName>
    </submittedName>
</protein>
<proteinExistence type="predicted"/>
<name>A0ABP9C3Y9_9ACTN</name>
<evidence type="ECO:0000313" key="3">
    <source>
        <dbReference type="Proteomes" id="UP001501265"/>
    </source>
</evidence>
<keyword evidence="3" id="KW-1185">Reference proteome</keyword>
<feature type="region of interest" description="Disordered" evidence="1">
    <location>
        <begin position="1"/>
        <end position="20"/>
    </location>
</feature>
<accession>A0ABP9C3Y9</accession>
<organism evidence="2 3">
    <name type="scientific">Streptomyces ziwulingensis</name>
    <dbReference type="NCBI Taxonomy" id="1045501"/>
    <lineage>
        <taxon>Bacteria</taxon>
        <taxon>Bacillati</taxon>
        <taxon>Actinomycetota</taxon>
        <taxon>Actinomycetes</taxon>
        <taxon>Kitasatosporales</taxon>
        <taxon>Streptomycetaceae</taxon>
        <taxon>Streptomyces</taxon>
    </lineage>
</organism>
<comment type="caution">
    <text evidence="2">The sequence shown here is derived from an EMBL/GenBank/DDBJ whole genome shotgun (WGS) entry which is preliminary data.</text>
</comment>
<dbReference type="Proteomes" id="UP001501265">
    <property type="component" value="Unassembled WGS sequence"/>
</dbReference>
<feature type="region of interest" description="Disordered" evidence="1">
    <location>
        <begin position="25"/>
        <end position="54"/>
    </location>
</feature>
<dbReference type="EMBL" id="BAABIG010000033">
    <property type="protein sequence ID" value="GAA4803315.1"/>
    <property type="molecule type" value="Genomic_DNA"/>
</dbReference>
<gene>
    <name evidence="2" type="ORF">GCM10023220_35670</name>
</gene>